<protein>
    <submittedName>
        <fullName evidence="1">Uncharacterized protein</fullName>
    </submittedName>
</protein>
<keyword evidence="2" id="KW-1185">Reference proteome</keyword>
<name>A0ACB8A826_9AGAM</name>
<organism evidence="1 2">
    <name type="scientific">Hygrophoropsis aurantiaca</name>
    <dbReference type="NCBI Taxonomy" id="72124"/>
    <lineage>
        <taxon>Eukaryota</taxon>
        <taxon>Fungi</taxon>
        <taxon>Dikarya</taxon>
        <taxon>Basidiomycota</taxon>
        <taxon>Agaricomycotina</taxon>
        <taxon>Agaricomycetes</taxon>
        <taxon>Agaricomycetidae</taxon>
        <taxon>Boletales</taxon>
        <taxon>Coniophorineae</taxon>
        <taxon>Hygrophoropsidaceae</taxon>
        <taxon>Hygrophoropsis</taxon>
    </lineage>
</organism>
<reference evidence="1" key="1">
    <citation type="journal article" date="2021" name="New Phytol.">
        <title>Evolutionary innovations through gain and loss of genes in the ectomycorrhizal Boletales.</title>
        <authorList>
            <person name="Wu G."/>
            <person name="Miyauchi S."/>
            <person name="Morin E."/>
            <person name="Kuo A."/>
            <person name="Drula E."/>
            <person name="Varga T."/>
            <person name="Kohler A."/>
            <person name="Feng B."/>
            <person name="Cao Y."/>
            <person name="Lipzen A."/>
            <person name="Daum C."/>
            <person name="Hundley H."/>
            <person name="Pangilinan J."/>
            <person name="Johnson J."/>
            <person name="Barry K."/>
            <person name="LaButti K."/>
            <person name="Ng V."/>
            <person name="Ahrendt S."/>
            <person name="Min B."/>
            <person name="Choi I.G."/>
            <person name="Park H."/>
            <person name="Plett J.M."/>
            <person name="Magnuson J."/>
            <person name="Spatafora J.W."/>
            <person name="Nagy L.G."/>
            <person name="Henrissat B."/>
            <person name="Grigoriev I.V."/>
            <person name="Yang Z.L."/>
            <person name="Xu J."/>
            <person name="Martin F.M."/>
        </authorList>
    </citation>
    <scope>NUCLEOTIDE SEQUENCE</scope>
    <source>
        <strain evidence="1">ATCC 28755</strain>
    </source>
</reference>
<gene>
    <name evidence="1" type="ORF">BJ138DRAFT_256042</name>
</gene>
<dbReference type="EMBL" id="MU267772">
    <property type="protein sequence ID" value="KAH7909214.1"/>
    <property type="molecule type" value="Genomic_DNA"/>
</dbReference>
<evidence type="ECO:0000313" key="2">
    <source>
        <dbReference type="Proteomes" id="UP000790377"/>
    </source>
</evidence>
<accession>A0ACB8A826</accession>
<comment type="caution">
    <text evidence="1">The sequence shown here is derived from an EMBL/GenBank/DDBJ whole genome shotgun (WGS) entry which is preliminary data.</text>
</comment>
<proteinExistence type="predicted"/>
<sequence>MRFILSSEHVRNTTVTNEHGQVVYRTDTPFKIGSRTTTVLKIRPNYADADMRDQFAVLGAIQWHYIASSIFRFGGQEIQANEFIPASGILRRTRTFMGPDGRSYKWKLDFKVVVLYLNDGSKTEVARYHRRSLGIIGKKHDPYLEIFSHGEGILDVLILTFIYVEKLRMDKERNARRSASGGGP</sequence>
<dbReference type="Proteomes" id="UP000790377">
    <property type="component" value="Unassembled WGS sequence"/>
</dbReference>
<evidence type="ECO:0000313" key="1">
    <source>
        <dbReference type="EMBL" id="KAH7909214.1"/>
    </source>
</evidence>